<evidence type="ECO:0000259" key="6">
    <source>
        <dbReference type="PROSITE" id="PS50850"/>
    </source>
</evidence>
<feature type="transmembrane region" description="Helical" evidence="5">
    <location>
        <begin position="324"/>
        <end position="342"/>
    </location>
</feature>
<evidence type="ECO:0000313" key="8">
    <source>
        <dbReference type="Proteomes" id="UP000398389"/>
    </source>
</evidence>
<gene>
    <name evidence="7" type="ORF">SAPINGB_P002426</name>
</gene>
<organism evidence="7 8">
    <name type="scientific">Magnusiomyces paraingens</name>
    <dbReference type="NCBI Taxonomy" id="2606893"/>
    <lineage>
        <taxon>Eukaryota</taxon>
        <taxon>Fungi</taxon>
        <taxon>Dikarya</taxon>
        <taxon>Ascomycota</taxon>
        <taxon>Saccharomycotina</taxon>
        <taxon>Dipodascomycetes</taxon>
        <taxon>Dipodascales</taxon>
        <taxon>Dipodascaceae</taxon>
        <taxon>Magnusiomyces</taxon>
    </lineage>
</organism>
<feature type="transmembrane region" description="Helical" evidence="5">
    <location>
        <begin position="181"/>
        <end position="203"/>
    </location>
</feature>
<reference evidence="7 8" key="1">
    <citation type="submission" date="2019-09" db="EMBL/GenBank/DDBJ databases">
        <authorList>
            <person name="Brejova B."/>
        </authorList>
    </citation>
    <scope>NUCLEOTIDE SEQUENCE [LARGE SCALE GENOMIC DNA]</scope>
</reference>
<dbReference type="RefSeq" id="XP_031853036.1">
    <property type="nucleotide sequence ID" value="XM_031997145.1"/>
</dbReference>
<feature type="transmembrane region" description="Helical" evidence="5">
    <location>
        <begin position="152"/>
        <end position="174"/>
    </location>
</feature>
<evidence type="ECO:0000256" key="2">
    <source>
        <dbReference type="ARBA" id="ARBA00022692"/>
    </source>
</evidence>
<evidence type="ECO:0000256" key="4">
    <source>
        <dbReference type="ARBA" id="ARBA00023136"/>
    </source>
</evidence>
<feature type="transmembrane region" description="Helical" evidence="5">
    <location>
        <begin position="362"/>
        <end position="383"/>
    </location>
</feature>
<feature type="transmembrane region" description="Helical" evidence="5">
    <location>
        <begin position="468"/>
        <end position="487"/>
    </location>
</feature>
<evidence type="ECO:0000313" key="7">
    <source>
        <dbReference type="EMBL" id="VVT49753.1"/>
    </source>
</evidence>
<keyword evidence="4 5" id="KW-0472">Membrane</keyword>
<feature type="transmembrane region" description="Helical" evidence="5">
    <location>
        <begin position="499"/>
        <end position="519"/>
    </location>
</feature>
<keyword evidence="2 5" id="KW-0812">Transmembrane</keyword>
<accession>A0A5E8BDU9</accession>
<dbReference type="GO" id="GO:0005886">
    <property type="term" value="C:plasma membrane"/>
    <property type="evidence" value="ECO:0007669"/>
    <property type="project" value="TreeGrafter"/>
</dbReference>
<dbReference type="Proteomes" id="UP000398389">
    <property type="component" value="Unassembled WGS sequence"/>
</dbReference>
<dbReference type="InterPro" id="IPR011701">
    <property type="entry name" value="MFS"/>
</dbReference>
<feature type="transmembrane region" description="Helical" evidence="5">
    <location>
        <begin position="404"/>
        <end position="423"/>
    </location>
</feature>
<protein>
    <recommendedName>
        <fullName evidence="6">Major facilitator superfamily (MFS) profile domain-containing protein</fullName>
    </recommendedName>
</protein>
<feature type="transmembrane region" description="Helical" evidence="5">
    <location>
        <begin position="123"/>
        <end position="140"/>
    </location>
</feature>
<feature type="transmembrane region" description="Helical" evidence="5">
    <location>
        <begin position="429"/>
        <end position="456"/>
    </location>
</feature>
<keyword evidence="8" id="KW-1185">Reference proteome</keyword>
<dbReference type="InterPro" id="IPR020846">
    <property type="entry name" value="MFS_dom"/>
</dbReference>
<sequence>MHINPDAIPGTVHLVDQEGTMNSAHHDKNAKEIVLSPTPSDHPDDPLNWSPRRKYLAMFCMVVYTFATGVPTAAIYSVLTPVSEQTGLSLSTLNEGTGYMFLFLGLGCLFWQPLAMQFGKRPVYLFSTFATTLIIIWGPYTTGNGTWIAGKILQGFFSAPIESLCEASVADVWFEHDRGRWMSLYAVSLLVSNFLAPLIAGFILEGQGWPWVIYWCSIFGAVSFVFLFFFMEETNYSRKTIAADDVIADSSESIEEDSLSEPSPKNEKMNHVTTTIVDMEDGVVTPIYEKKSFIGKLQLIDTSRPIENLKINFWRPITMIRFPAVMWAGFFYGSNLVWFNVLNGTASLIFTSQYGFSASMTGVTYVAPIIGTFIANAYTGVYGDKFKLKMAKKHGGVYEPEFRLWLTIPFLILCPASLILWGVGAAHEIHWIGPVIAMGILGGCVSIGCAIPVNYFMDCYREMGGPGMAPVILIRNLLSFAIGYGITPWVTNMGLQNCFITAAFISLVCNATFFIMVIYGKKCRDNTKSTYWGYVKEAIDKGMTH</sequence>
<dbReference type="SUPFAM" id="SSF103473">
    <property type="entry name" value="MFS general substrate transporter"/>
    <property type="match status" value="1"/>
</dbReference>
<keyword evidence="3 5" id="KW-1133">Transmembrane helix</keyword>
<dbReference type="PANTHER" id="PTHR23502">
    <property type="entry name" value="MAJOR FACILITATOR SUPERFAMILY"/>
    <property type="match status" value="1"/>
</dbReference>
<dbReference type="GeneID" id="43581245"/>
<feature type="transmembrane region" description="Helical" evidence="5">
    <location>
        <begin position="55"/>
        <end position="79"/>
    </location>
</feature>
<dbReference type="PROSITE" id="PS50850">
    <property type="entry name" value="MFS"/>
    <property type="match status" value="1"/>
</dbReference>
<evidence type="ECO:0000256" key="5">
    <source>
        <dbReference type="SAM" id="Phobius"/>
    </source>
</evidence>
<evidence type="ECO:0000256" key="3">
    <source>
        <dbReference type="ARBA" id="ARBA00022989"/>
    </source>
</evidence>
<feature type="transmembrane region" description="Helical" evidence="5">
    <location>
        <begin position="99"/>
        <end position="116"/>
    </location>
</feature>
<comment type="subcellular location">
    <subcellularLocation>
        <location evidence="1">Membrane</location>
        <topology evidence="1">Multi-pass membrane protein</topology>
    </subcellularLocation>
</comment>
<feature type="domain" description="Major facilitator superfamily (MFS) profile" evidence="6">
    <location>
        <begin position="57"/>
        <end position="545"/>
    </location>
</feature>
<dbReference type="AlphaFoldDB" id="A0A5E8BDU9"/>
<proteinExistence type="predicted"/>
<evidence type="ECO:0000256" key="1">
    <source>
        <dbReference type="ARBA" id="ARBA00004141"/>
    </source>
</evidence>
<name>A0A5E8BDU9_9ASCO</name>
<dbReference type="EMBL" id="CABVLU010000002">
    <property type="protein sequence ID" value="VVT49753.1"/>
    <property type="molecule type" value="Genomic_DNA"/>
</dbReference>
<dbReference type="PANTHER" id="PTHR23502:SF30">
    <property type="entry name" value="TRANSPORTER, PUTATIVE (AFU_ORTHOLOGUE AFUA_8G04702)-RELATED"/>
    <property type="match status" value="1"/>
</dbReference>
<dbReference type="GO" id="GO:0022857">
    <property type="term" value="F:transmembrane transporter activity"/>
    <property type="evidence" value="ECO:0007669"/>
    <property type="project" value="InterPro"/>
</dbReference>
<dbReference type="Gene3D" id="1.20.1250.20">
    <property type="entry name" value="MFS general substrate transporter like domains"/>
    <property type="match status" value="1"/>
</dbReference>
<feature type="transmembrane region" description="Helical" evidence="5">
    <location>
        <begin position="209"/>
        <end position="230"/>
    </location>
</feature>
<dbReference type="OrthoDB" id="5215911at2759"/>
<dbReference type="Pfam" id="PF07690">
    <property type="entry name" value="MFS_1"/>
    <property type="match status" value="1"/>
</dbReference>
<dbReference type="InterPro" id="IPR036259">
    <property type="entry name" value="MFS_trans_sf"/>
</dbReference>